<evidence type="ECO:0000256" key="2">
    <source>
        <dbReference type="ARBA" id="ARBA00022679"/>
    </source>
</evidence>
<keyword evidence="3" id="KW-0548">Nucleotidyltransferase</keyword>
<evidence type="ECO:0000256" key="7">
    <source>
        <dbReference type="ARBA" id="ARBA00022842"/>
    </source>
</evidence>
<evidence type="ECO:0000259" key="8">
    <source>
        <dbReference type="Pfam" id="PF18765"/>
    </source>
</evidence>
<keyword evidence="4" id="KW-0479">Metal-binding</keyword>
<evidence type="ECO:0000256" key="3">
    <source>
        <dbReference type="ARBA" id="ARBA00022695"/>
    </source>
</evidence>
<proteinExistence type="predicted"/>
<evidence type="ECO:0000256" key="4">
    <source>
        <dbReference type="ARBA" id="ARBA00022723"/>
    </source>
</evidence>
<keyword evidence="7" id="KW-0460">Magnesium</keyword>
<dbReference type="InterPro" id="IPR052038">
    <property type="entry name" value="Type-VII_TA_antitoxin"/>
</dbReference>
<evidence type="ECO:0000256" key="1">
    <source>
        <dbReference type="ARBA" id="ARBA00001946"/>
    </source>
</evidence>
<name>A0ABU3CL11_9FLAO</name>
<accession>A0ABU3CL11</accession>
<dbReference type="InterPro" id="IPR043519">
    <property type="entry name" value="NT_sf"/>
</dbReference>
<evidence type="ECO:0000313" key="10">
    <source>
        <dbReference type="Proteomes" id="UP001245285"/>
    </source>
</evidence>
<evidence type="ECO:0000256" key="6">
    <source>
        <dbReference type="ARBA" id="ARBA00022840"/>
    </source>
</evidence>
<dbReference type="Gene3D" id="3.30.460.10">
    <property type="entry name" value="Beta Polymerase, domain 2"/>
    <property type="match status" value="1"/>
</dbReference>
<keyword evidence="10" id="KW-1185">Reference proteome</keyword>
<organism evidence="9 10">
    <name type="scientific">Autumnicola lenta</name>
    <dbReference type="NCBI Taxonomy" id="3075593"/>
    <lineage>
        <taxon>Bacteria</taxon>
        <taxon>Pseudomonadati</taxon>
        <taxon>Bacteroidota</taxon>
        <taxon>Flavobacteriia</taxon>
        <taxon>Flavobacteriales</taxon>
        <taxon>Flavobacteriaceae</taxon>
        <taxon>Autumnicola</taxon>
    </lineage>
</organism>
<evidence type="ECO:0000313" key="9">
    <source>
        <dbReference type="EMBL" id="MDT0646645.1"/>
    </source>
</evidence>
<evidence type="ECO:0000256" key="5">
    <source>
        <dbReference type="ARBA" id="ARBA00022741"/>
    </source>
</evidence>
<dbReference type="Proteomes" id="UP001245285">
    <property type="component" value="Unassembled WGS sequence"/>
</dbReference>
<keyword evidence="5" id="KW-0547">Nucleotide-binding</keyword>
<gene>
    <name evidence="9" type="ORF">RM545_08080</name>
</gene>
<reference evidence="9 10" key="1">
    <citation type="submission" date="2023-09" db="EMBL/GenBank/DDBJ databases">
        <authorList>
            <person name="Rey-Velasco X."/>
        </authorList>
    </citation>
    <scope>NUCLEOTIDE SEQUENCE [LARGE SCALE GENOMIC DNA]</scope>
    <source>
        <strain evidence="9 10">F260</strain>
    </source>
</reference>
<dbReference type="PANTHER" id="PTHR33571">
    <property type="entry name" value="SSL8005 PROTEIN"/>
    <property type="match status" value="1"/>
</dbReference>
<feature type="domain" description="Polymerase beta nucleotidyltransferase" evidence="8">
    <location>
        <begin position="19"/>
        <end position="90"/>
    </location>
</feature>
<comment type="cofactor">
    <cofactor evidence="1">
        <name>Mg(2+)</name>
        <dbReference type="ChEBI" id="CHEBI:18420"/>
    </cofactor>
</comment>
<sequence length="96" mass="11189">MNTLAEIKSKLVKHRPVLFRKYAIKNLAIFGSYARNQQKEDSDLDIMVEFKENIGIKIIDLAEEIEDLVGFNIDLVSRNAIKERYLKHIEQDLIDV</sequence>
<dbReference type="CDD" id="cd05403">
    <property type="entry name" value="NT_KNTase_like"/>
    <property type="match status" value="1"/>
</dbReference>
<keyword evidence="2" id="KW-0808">Transferase</keyword>
<dbReference type="InterPro" id="IPR041633">
    <property type="entry name" value="Polbeta"/>
</dbReference>
<keyword evidence="6" id="KW-0067">ATP-binding</keyword>
<dbReference type="EMBL" id="JAVRHO010000009">
    <property type="protein sequence ID" value="MDT0646645.1"/>
    <property type="molecule type" value="Genomic_DNA"/>
</dbReference>
<comment type="caution">
    <text evidence="9">The sequence shown here is derived from an EMBL/GenBank/DDBJ whole genome shotgun (WGS) entry which is preliminary data.</text>
</comment>
<dbReference type="SUPFAM" id="SSF81301">
    <property type="entry name" value="Nucleotidyltransferase"/>
    <property type="match status" value="1"/>
</dbReference>
<dbReference type="PANTHER" id="PTHR33571:SF14">
    <property type="entry name" value="PROTEIN ADENYLYLTRANSFERASE MJ0435-RELATED"/>
    <property type="match status" value="1"/>
</dbReference>
<dbReference type="RefSeq" id="WP_311494813.1">
    <property type="nucleotide sequence ID" value="NZ_JAVRHO010000009.1"/>
</dbReference>
<protein>
    <submittedName>
        <fullName evidence="9">Nucleotidyltransferase family protein</fullName>
    </submittedName>
</protein>
<dbReference type="Pfam" id="PF18765">
    <property type="entry name" value="Polbeta"/>
    <property type="match status" value="1"/>
</dbReference>